<dbReference type="EMBL" id="AJYB01000032">
    <property type="protein sequence ID" value="EIM06373.1"/>
    <property type="molecule type" value="Genomic_DNA"/>
</dbReference>
<reference evidence="4" key="3">
    <citation type="submission" date="2016-10" db="EMBL/GenBank/DDBJ databases">
        <authorList>
            <person name="See-Too W.S."/>
        </authorList>
    </citation>
    <scope>NUCLEOTIDE SEQUENCE</scope>
    <source>
        <strain evidence="4">DSM 14505</strain>
    </source>
</reference>
<evidence type="ECO:0000313" key="7">
    <source>
        <dbReference type="Proteomes" id="UP000092661"/>
    </source>
</evidence>
<evidence type="ECO:0000256" key="1">
    <source>
        <dbReference type="ARBA" id="ARBA00022630"/>
    </source>
</evidence>
<dbReference type="eggNOG" id="COG0277">
    <property type="taxonomic scope" value="Bacteria"/>
</dbReference>
<dbReference type="OrthoDB" id="9767256at2"/>
<evidence type="ECO:0000259" key="3">
    <source>
        <dbReference type="Pfam" id="PF02913"/>
    </source>
</evidence>
<dbReference type="EMBL" id="CP016534">
    <property type="protein sequence ID" value="ANU11769.1"/>
    <property type="molecule type" value="Genomic_DNA"/>
</dbReference>
<dbReference type="InterPro" id="IPR016164">
    <property type="entry name" value="FAD-linked_Oxase-like_C"/>
</dbReference>
<evidence type="ECO:0000313" key="5">
    <source>
        <dbReference type="EMBL" id="EIM06373.1"/>
    </source>
</evidence>
<dbReference type="KEGG" id="pana:BBH88_16690"/>
<evidence type="ECO:0000256" key="2">
    <source>
        <dbReference type="ARBA" id="ARBA00022827"/>
    </source>
</evidence>
<gene>
    <name evidence="5" type="ORF">A1A1_11602</name>
    <name evidence="4" type="ORF">BBH88_16690</name>
</gene>
<feature type="domain" description="FAD-binding oxidoreductase/transferase type 4 C-terminal" evidence="3">
    <location>
        <begin position="6"/>
        <end position="50"/>
    </location>
</feature>
<reference evidence="5 6" key="1">
    <citation type="journal article" date="2012" name="J. Bacteriol.">
        <title>Genome Sequence of the Antarctic Psychrophile Bacterium Planococcus antarcticus DSM 14505.</title>
        <authorList>
            <person name="Margolles A."/>
            <person name="Gueimonde M."/>
            <person name="Sanchez B."/>
        </authorList>
    </citation>
    <scope>NUCLEOTIDE SEQUENCE [LARGE SCALE GENOMIC DNA]</scope>
    <source>
        <strain evidence="5 6">DSM 14505</strain>
    </source>
</reference>
<dbReference type="InterPro" id="IPR004113">
    <property type="entry name" value="FAD-bd_oxidored_4_C"/>
</dbReference>
<dbReference type="RefSeq" id="WP_006830296.1">
    <property type="nucleotide sequence ID" value="NZ_AJYB01000032.1"/>
</dbReference>
<proteinExistence type="predicted"/>
<sequence>MNGDVVRHVGDGSYYVLLMIDGKDPVEMARSGKFDQYIGDYVLARGGSITIMQALSKTLNPHHLLNPGKFFQVT</sequence>
<keyword evidence="1" id="KW-0285">Flavoprotein</keyword>
<dbReference type="Proteomes" id="UP000092661">
    <property type="component" value="Chromosome"/>
</dbReference>
<evidence type="ECO:0000313" key="6">
    <source>
        <dbReference type="Proteomes" id="UP000004725"/>
    </source>
</evidence>
<keyword evidence="2" id="KW-0274">FAD</keyword>
<reference evidence="7" key="2">
    <citation type="submission" date="2016-07" db="EMBL/GenBank/DDBJ databases">
        <authorList>
            <person name="See-Too W.S."/>
        </authorList>
    </citation>
    <scope>NUCLEOTIDE SEQUENCE [LARGE SCALE GENOMIC DNA]</scope>
    <source>
        <strain evidence="7">DSM 14505</strain>
    </source>
</reference>
<dbReference type="GO" id="GO:0050660">
    <property type="term" value="F:flavin adenine dinucleotide binding"/>
    <property type="evidence" value="ECO:0007669"/>
    <property type="project" value="InterPro"/>
</dbReference>
<dbReference type="Pfam" id="PF02913">
    <property type="entry name" value="FAD-oxidase_C"/>
    <property type="match status" value="1"/>
</dbReference>
<evidence type="ECO:0000313" key="4">
    <source>
        <dbReference type="EMBL" id="ANU11769.1"/>
    </source>
</evidence>
<organism evidence="5 6">
    <name type="scientific">Planococcus antarcticus DSM 14505</name>
    <dbReference type="NCBI Taxonomy" id="1185653"/>
    <lineage>
        <taxon>Bacteria</taxon>
        <taxon>Bacillati</taxon>
        <taxon>Bacillota</taxon>
        <taxon>Bacilli</taxon>
        <taxon>Bacillales</taxon>
        <taxon>Caryophanaceae</taxon>
        <taxon>Planococcus</taxon>
    </lineage>
</organism>
<protein>
    <submittedName>
        <fullName evidence="5">FAD linked oxidase</fullName>
    </submittedName>
</protein>
<dbReference type="SUPFAM" id="SSF55103">
    <property type="entry name" value="FAD-linked oxidases, C-terminal domain"/>
    <property type="match status" value="1"/>
</dbReference>
<dbReference type="Proteomes" id="UP000004725">
    <property type="component" value="Unassembled WGS sequence"/>
</dbReference>
<keyword evidence="7" id="KW-1185">Reference proteome</keyword>
<name>A0A1C7DJJ8_9BACL</name>
<dbReference type="GO" id="GO:0003824">
    <property type="term" value="F:catalytic activity"/>
    <property type="evidence" value="ECO:0007669"/>
    <property type="project" value="InterPro"/>
</dbReference>
<dbReference type="AlphaFoldDB" id="A0A1C7DJJ8"/>
<accession>A0A1C7DJJ8</accession>